<dbReference type="InterPro" id="IPR025110">
    <property type="entry name" value="AMP-bd_C"/>
</dbReference>
<comment type="caution">
    <text evidence="3">The sequence shown here is derived from an EMBL/GenBank/DDBJ whole genome shotgun (WGS) entry which is preliminary data.</text>
</comment>
<dbReference type="CDD" id="cd04433">
    <property type="entry name" value="AFD_class_I"/>
    <property type="match status" value="1"/>
</dbReference>
<evidence type="ECO:0000313" key="4">
    <source>
        <dbReference type="Proteomes" id="UP001501237"/>
    </source>
</evidence>
<evidence type="ECO:0000313" key="3">
    <source>
        <dbReference type="EMBL" id="GAA3209777.1"/>
    </source>
</evidence>
<keyword evidence="4" id="KW-1185">Reference proteome</keyword>
<name>A0ABP6QDJ9_9ACTN</name>
<dbReference type="Gene3D" id="3.40.50.12780">
    <property type="entry name" value="N-terminal domain of ligase-like"/>
    <property type="match status" value="1"/>
</dbReference>
<feature type="domain" description="AMP-binding enzyme C-terminal" evidence="2">
    <location>
        <begin position="445"/>
        <end position="522"/>
    </location>
</feature>
<dbReference type="GO" id="GO:0016874">
    <property type="term" value="F:ligase activity"/>
    <property type="evidence" value="ECO:0007669"/>
    <property type="project" value="UniProtKB-KW"/>
</dbReference>
<dbReference type="InterPro" id="IPR042099">
    <property type="entry name" value="ANL_N_sf"/>
</dbReference>
<dbReference type="Proteomes" id="UP001501237">
    <property type="component" value="Unassembled WGS sequence"/>
</dbReference>
<protein>
    <submittedName>
        <fullName evidence="3">Long-chain fatty acid--CoA ligase</fullName>
    </submittedName>
</protein>
<evidence type="ECO:0000259" key="1">
    <source>
        <dbReference type="Pfam" id="PF00501"/>
    </source>
</evidence>
<dbReference type="InterPro" id="IPR020845">
    <property type="entry name" value="AMP-binding_CS"/>
</dbReference>
<feature type="domain" description="AMP-dependent synthetase/ligase" evidence="1">
    <location>
        <begin position="23"/>
        <end position="396"/>
    </location>
</feature>
<dbReference type="SUPFAM" id="SSF56801">
    <property type="entry name" value="Acetyl-CoA synthetase-like"/>
    <property type="match status" value="1"/>
</dbReference>
<dbReference type="InterPro" id="IPR050237">
    <property type="entry name" value="ATP-dep_AMP-bd_enzyme"/>
</dbReference>
<dbReference type="Gene3D" id="3.30.300.30">
    <property type="match status" value="1"/>
</dbReference>
<organism evidence="3 4">
    <name type="scientific">Actinocorallia longicatena</name>
    <dbReference type="NCBI Taxonomy" id="111803"/>
    <lineage>
        <taxon>Bacteria</taxon>
        <taxon>Bacillati</taxon>
        <taxon>Actinomycetota</taxon>
        <taxon>Actinomycetes</taxon>
        <taxon>Streptosporangiales</taxon>
        <taxon>Thermomonosporaceae</taxon>
        <taxon>Actinocorallia</taxon>
    </lineage>
</organism>
<sequence length="546" mass="57317">MPVTSAVVDAGDGLPLTVPALLAARAAERGGHTLLVCDDEVLTYAEAERRSAELAKALLAAGAGKGTHVGLLHPNGAAFVVAWLAAARIGAVTFPFSTFSTAAELRGLLRGADIEILLGARSHRSHDHLAKLREAVPEFGATAVPALRRVALDGPDVPADLSLAALTAGGAGIGDALLAGVEAAVRPADRMVVVHTSGSTSSPKGVVHLHGPLIRHMANLNAIRRIDEHEVCFSNSPFFWIGGFAFVLLGTVLAGGTLVCSNAPDAAGVLDVLERTRPTLVNGFAASVAHLPADPSFARRDLTSIRRGNLWPILPGGVRPADPELRHNMLGMTETGSVCLLSADEDDQPEHRRGSFGRPAPGFEARVVDPVRLADCAPGETGELWLRGPFLMEGYYGRERAEAFDADSWFHTGDLFTTDADGLFYFHGRGGEMIKTGGANVSPREVEAAILAASGLTAHVVGVDDETRGQIVAAAVRVPAGHAPVDPDALRAGLRSRLSAYKVPRRLLLLRDDEVPTMSSGKLDLPALKARLAGTPDTVKDRSLEG</sequence>
<dbReference type="InterPro" id="IPR045851">
    <property type="entry name" value="AMP-bd_C_sf"/>
</dbReference>
<dbReference type="Pfam" id="PF00501">
    <property type="entry name" value="AMP-binding"/>
    <property type="match status" value="1"/>
</dbReference>
<keyword evidence="3" id="KW-0436">Ligase</keyword>
<accession>A0ABP6QDJ9</accession>
<dbReference type="PROSITE" id="PS00455">
    <property type="entry name" value="AMP_BINDING"/>
    <property type="match status" value="1"/>
</dbReference>
<evidence type="ECO:0000259" key="2">
    <source>
        <dbReference type="Pfam" id="PF13193"/>
    </source>
</evidence>
<gene>
    <name evidence="3" type="ORF">GCM10010468_27350</name>
</gene>
<reference evidence="4" key="1">
    <citation type="journal article" date="2019" name="Int. J. Syst. Evol. Microbiol.">
        <title>The Global Catalogue of Microorganisms (GCM) 10K type strain sequencing project: providing services to taxonomists for standard genome sequencing and annotation.</title>
        <authorList>
            <consortium name="The Broad Institute Genomics Platform"/>
            <consortium name="The Broad Institute Genome Sequencing Center for Infectious Disease"/>
            <person name="Wu L."/>
            <person name="Ma J."/>
        </authorList>
    </citation>
    <scope>NUCLEOTIDE SEQUENCE [LARGE SCALE GENOMIC DNA]</scope>
    <source>
        <strain evidence="4">JCM 9377</strain>
    </source>
</reference>
<proteinExistence type="predicted"/>
<dbReference type="InterPro" id="IPR000873">
    <property type="entry name" value="AMP-dep_synth/lig_dom"/>
</dbReference>
<dbReference type="EMBL" id="BAAAUV010000006">
    <property type="protein sequence ID" value="GAA3209777.1"/>
    <property type="molecule type" value="Genomic_DNA"/>
</dbReference>
<dbReference type="Pfam" id="PF13193">
    <property type="entry name" value="AMP-binding_C"/>
    <property type="match status" value="1"/>
</dbReference>
<dbReference type="PANTHER" id="PTHR43767">
    <property type="entry name" value="LONG-CHAIN-FATTY-ACID--COA LIGASE"/>
    <property type="match status" value="1"/>
</dbReference>
<dbReference type="PANTHER" id="PTHR43767:SF1">
    <property type="entry name" value="NONRIBOSOMAL PEPTIDE SYNTHASE PES1 (EUROFUNG)-RELATED"/>
    <property type="match status" value="1"/>
</dbReference>